<keyword evidence="6" id="KW-1185">Reference proteome</keyword>
<comment type="caution">
    <text evidence="5">The sequence shown here is derived from an EMBL/GenBank/DDBJ whole genome shotgun (WGS) entry which is preliminary data.</text>
</comment>
<dbReference type="GO" id="GO:0017168">
    <property type="term" value="F:5-oxoprolinase (ATP-hydrolyzing) activity"/>
    <property type="evidence" value="ECO:0007669"/>
    <property type="project" value="TreeGrafter"/>
</dbReference>
<sequence>MTPHRTGHLLQKNKKGTGVDQAAKSADGKGTQSVVAGIDVGGTFTDLVLFDATHGTVRLAKTPTTLDNQAFGVINALDAAGADIAALDLIVHGTTTTTNAVLERQLCKTGFITTMGFRDVLELGRRTRPQAYGMKGEFKPIIPRDLRLEVPERMDAQGQVVTPLDEESLRHSITSLIDMGCEALVIHFLHAYANPAHELRAGEIAAELWPNDNITLGHALLSESREYERGVTAAVNASVQPLLRRYVERLADTLAARGYKHDVLVMNGNGGMVSARHVAREAAKTVMSGPASGVMAAAYTGRRAAMPNLITYDMGGTSTDVALIRNAEPTVSNEIEIEYAMPIHVPMVDVRTVGAGGGSIARITAAGLLQVGPESAGASPGPICYGRGGTKPTISDANLLLGRLDPSRLNKVPGGMTLDDVKAIFETELGKPLGLDAIASASAVLRIANARMADAVRMVSVSLGEDPRDFALFAFGGAGPLHASAIARELGIPKVLVPSRPGITNALGCVVADLRHDFVNTVNRPLAIVDMDAVHERFKAQRDEGHRLIGKEAVFIREIREIYSVDMQFIGQTHLLRVPLPNATPTREELQQRFEEAYFSRFHVALPEIRANLVNVNTSVIGRREEIDLSALIDSEGRKQSLTDAQTGIRSVWFDGFVDTPIYWRDHLPADATLIGPAIVEQMDTTIIIEPGDHAHQDADGNLIITLKNGIGG</sequence>
<feature type="domain" description="Hydantoinase A/oxoprolinase" evidence="2">
    <location>
        <begin position="229"/>
        <end position="517"/>
    </location>
</feature>
<feature type="domain" description="Hydantoinase/oxoprolinase N-terminal" evidence="3">
    <location>
        <begin position="37"/>
        <end position="207"/>
    </location>
</feature>
<dbReference type="InterPro" id="IPR045079">
    <property type="entry name" value="Oxoprolinase-like"/>
</dbReference>
<dbReference type="Proteomes" id="UP000310754">
    <property type="component" value="Unassembled WGS sequence"/>
</dbReference>
<dbReference type="PANTHER" id="PTHR11365">
    <property type="entry name" value="5-OXOPROLINASE RELATED"/>
    <property type="match status" value="1"/>
</dbReference>
<dbReference type="InterPro" id="IPR002821">
    <property type="entry name" value="Hydantoinase_A"/>
</dbReference>
<accession>A0A4S3ZUH0</accession>
<dbReference type="InterPro" id="IPR043129">
    <property type="entry name" value="ATPase_NBD"/>
</dbReference>
<dbReference type="SUPFAM" id="SSF53067">
    <property type="entry name" value="Actin-like ATPase domain"/>
    <property type="match status" value="1"/>
</dbReference>
<evidence type="ECO:0000256" key="1">
    <source>
        <dbReference type="SAM" id="MobiDB-lite"/>
    </source>
</evidence>
<name>A0A4S3ZUH0_9HYPH</name>
<evidence type="ECO:0000259" key="4">
    <source>
        <dbReference type="Pfam" id="PF19278"/>
    </source>
</evidence>
<reference evidence="5 6" key="1">
    <citation type="submission" date="2019-04" db="EMBL/GenBank/DDBJ databases">
        <title>Rhizobium terrae sp. nov., isolated from a paddy soil.</title>
        <authorList>
            <person name="Lin S.-Y."/>
            <person name="Hameed A."/>
            <person name="Huang H.-I."/>
            <person name="Young C.-C."/>
        </authorList>
    </citation>
    <scope>NUCLEOTIDE SEQUENCE [LARGE SCALE GENOMIC DNA]</scope>
    <source>
        <strain evidence="5 6">CC-HIH110</strain>
    </source>
</reference>
<evidence type="ECO:0000313" key="5">
    <source>
        <dbReference type="EMBL" id="THF49383.1"/>
    </source>
</evidence>
<evidence type="ECO:0000313" key="6">
    <source>
        <dbReference type="Proteomes" id="UP000310754"/>
    </source>
</evidence>
<evidence type="ECO:0000259" key="2">
    <source>
        <dbReference type="Pfam" id="PF01968"/>
    </source>
</evidence>
<protein>
    <submittedName>
        <fullName evidence="5">Hydantoinase/oxoprolinase family protein</fullName>
    </submittedName>
</protein>
<proteinExistence type="predicted"/>
<dbReference type="EMBL" id="SSOA01000006">
    <property type="protein sequence ID" value="THF49383.1"/>
    <property type="molecule type" value="Genomic_DNA"/>
</dbReference>
<organism evidence="5 6">
    <name type="scientific">Allorhizobium terrae</name>
    <dbReference type="NCBI Taxonomy" id="1848972"/>
    <lineage>
        <taxon>Bacteria</taxon>
        <taxon>Pseudomonadati</taxon>
        <taxon>Pseudomonadota</taxon>
        <taxon>Alphaproteobacteria</taxon>
        <taxon>Hyphomicrobiales</taxon>
        <taxon>Rhizobiaceae</taxon>
        <taxon>Rhizobium/Agrobacterium group</taxon>
        <taxon>Allorhizobium</taxon>
    </lineage>
</organism>
<feature type="region of interest" description="Disordered" evidence="1">
    <location>
        <begin position="1"/>
        <end position="26"/>
    </location>
</feature>
<feature type="domain" description="Acetophenone carboxylase-like C-terminal" evidence="4">
    <location>
        <begin position="558"/>
        <end position="699"/>
    </location>
</feature>
<dbReference type="Pfam" id="PF05378">
    <property type="entry name" value="Hydant_A_N"/>
    <property type="match status" value="1"/>
</dbReference>
<dbReference type="Pfam" id="PF19278">
    <property type="entry name" value="Hydant_A_C"/>
    <property type="match status" value="1"/>
</dbReference>
<dbReference type="AlphaFoldDB" id="A0A4S3ZUH0"/>
<dbReference type="Pfam" id="PF01968">
    <property type="entry name" value="Hydantoinase_A"/>
    <property type="match status" value="1"/>
</dbReference>
<dbReference type="PANTHER" id="PTHR11365:SF23">
    <property type="entry name" value="HYPOTHETICAL 5-OXOPROLINASE (EUROFUNG)-RELATED"/>
    <property type="match status" value="1"/>
</dbReference>
<dbReference type="InterPro" id="IPR008040">
    <property type="entry name" value="Hydant_A_N"/>
</dbReference>
<dbReference type="GO" id="GO:0005829">
    <property type="term" value="C:cytosol"/>
    <property type="evidence" value="ECO:0007669"/>
    <property type="project" value="TreeGrafter"/>
</dbReference>
<feature type="compositionally biased region" description="Basic residues" evidence="1">
    <location>
        <begin position="1"/>
        <end position="15"/>
    </location>
</feature>
<dbReference type="GO" id="GO:0006749">
    <property type="term" value="P:glutathione metabolic process"/>
    <property type="evidence" value="ECO:0007669"/>
    <property type="project" value="TreeGrafter"/>
</dbReference>
<evidence type="ECO:0000259" key="3">
    <source>
        <dbReference type="Pfam" id="PF05378"/>
    </source>
</evidence>
<dbReference type="InterPro" id="IPR049517">
    <property type="entry name" value="ACX-like_C"/>
</dbReference>
<gene>
    <name evidence="5" type="ORF">E6C51_13210</name>
</gene>